<dbReference type="OrthoDB" id="2325915at2759"/>
<organism evidence="1 2">
    <name type="scientific">Gigaspora rosea</name>
    <dbReference type="NCBI Taxonomy" id="44941"/>
    <lineage>
        <taxon>Eukaryota</taxon>
        <taxon>Fungi</taxon>
        <taxon>Fungi incertae sedis</taxon>
        <taxon>Mucoromycota</taxon>
        <taxon>Glomeromycotina</taxon>
        <taxon>Glomeromycetes</taxon>
        <taxon>Diversisporales</taxon>
        <taxon>Gigasporaceae</taxon>
        <taxon>Gigaspora</taxon>
    </lineage>
</organism>
<dbReference type="AlphaFoldDB" id="A0A397TVA1"/>
<gene>
    <name evidence="1" type="ORF">C2G38_2051340</name>
</gene>
<sequence length="331" mass="37147">MPNHPLGLELDIYYPQYRSSRKKFPECRKVFKRDKIGWNMSAEKIDTFFEHHETCAYKFDIDPRGNVFIVEPKEAVYAFVVAQLKDYFKIPNGGVIINPPINVLGSLAHYQPHGRGKPSAPDIAICPGLTIIPMPPIPPQCEPSFHPPRPSRHLEIPAVDKSGRPHARIVCEIAVSQSYVGQSSWNAKCSRWMQQQYVRCVFGVKIYSPRATRNANGQLDRCMIARLWTRQAAPVLGRHTAVAGQAGVYYEEWNFGTLDYYTGAPTTCTGPGLVNYQVNIPTQEVFWNPPIIRGAPFTNGYVITVPGGVAASNFMIDLFQIQQVVLANQNN</sequence>
<proteinExistence type="predicted"/>
<comment type="caution">
    <text evidence="1">The sequence shown here is derived from an EMBL/GenBank/DDBJ whole genome shotgun (WGS) entry which is preliminary data.</text>
</comment>
<accession>A0A397TVA1</accession>
<keyword evidence="2" id="KW-1185">Reference proteome</keyword>
<evidence type="ECO:0000313" key="1">
    <source>
        <dbReference type="EMBL" id="RIB00838.1"/>
    </source>
</evidence>
<evidence type="ECO:0000313" key="2">
    <source>
        <dbReference type="Proteomes" id="UP000266673"/>
    </source>
</evidence>
<protein>
    <submittedName>
        <fullName evidence="1">Uncharacterized protein</fullName>
    </submittedName>
</protein>
<dbReference type="Proteomes" id="UP000266673">
    <property type="component" value="Unassembled WGS sequence"/>
</dbReference>
<name>A0A397TVA1_9GLOM</name>
<reference evidence="1 2" key="1">
    <citation type="submission" date="2018-06" db="EMBL/GenBank/DDBJ databases">
        <title>Comparative genomics reveals the genomic features of Rhizophagus irregularis, R. cerebriforme, R. diaphanum and Gigaspora rosea, and their symbiotic lifestyle signature.</title>
        <authorList>
            <person name="Morin E."/>
            <person name="San Clemente H."/>
            <person name="Chen E.C.H."/>
            <person name="De La Providencia I."/>
            <person name="Hainaut M."/>
            <person name="Kuo A."/>
            <person name="Kohler A."/>
            <person name="Murat C."/>
            <person name="Tang N."/>
            <person name="Roy S."/>
            <person name="Loubradou J."/>
            <person name="Henrissat B."/>
            <person name="Grigoriev I.V."/>
            <person name="Corradi N."/>
            <person name="Roux C."/>
            <person name="Martin F.M."/>
        </authorList>
    </citation>
    <scope>NUCLEOTIDE SEQUENCE [LARGE SCALE GENOMIC DNA]</scope>
    <source>
        <strain evidence="1 2">DAOM 194757</strain>
    </source>
</reference>
<dbReference type="EMBL" id="QKWP01003549">
    <property type="protein sequence ID" value="RIB00838.1"/>
    <property type="molecule type" value="Genomic_DNA"/>
</dbReference>